<feature type="transmembrane region" description="Helical" evidence="1">
    <location>
        <begin position="15"/>
        <end position="44"/>
    </location>
</feature>
<reference evidence="2 3" key="1">
    <citation type="journal article" date="2014" name="Genome Announc.">
        <title>Draft Genome Sequence of Petroleum Oil-Degrading Marine Bacterium Pseudomonas taeanensis Strain MS-3, Isolated from a Crude Oil-Contaminated Seashore.</title>
        <authorList>
            <person name="Lee S.Y."/>
            <person name="Kim S.H."/>
            <person name="Lee D.G."/>
            <person name="Shin S."/>
            <person name="Yun S.H."/>
            <person name="Choi C.W."/>
            <person name="Chung Y.H."/>
            <person name="Choi J.S."/>
            <person name="Kahng H.Y."/>
            <person name="Kim S.I."/>
        </authorList>
    </citation>
    <scope>NUCLEOTIDE SEQUENCE [LARGE SCALE GENOMIC DNA]</scope>
    <source>
        <strain evidence="2 3">MS-3</strain>
    </source>
</reference>
<dbReference type="AlphaFoldDB" id="A0A0A1YFM6"/>
<keyword evidence="1" id="KW-0472">Membrane</keyword>
<gene>
    <name evidence="2" type="ORF">TMS3_0124825</name>
</gene>
<protein>
    <submittedName>
        <fullName evidence="2">Uncharacterized protein</fullName>
    </submittedName>
</protein>
<dbReference type="RefSeq" id="WP_025167861.1">
    <property type="nucleotide sequence ID" value="NZ_AWSQ01000012.1"/>
</dbReference>
<keyword evidence="3" id="KW-1185">Reference proteome</keyword>
<feature type="transmembrane region" description="Helical" evidence="1">
    <location>
        <begin position="56"/>
        <end position="76"/>
    </location>
</feature>
<keyword evidence="1" id="KW-0812">Transmembrane</keyword>
<evidence type="ECO:0000313" key="3">
    <source>
        <dbReference type="Proteomes" id="UP000030063"/>
    </source>
</evidence>
<accession>A0A0A1YFM6</accession>
<keyword evidence="1" id="KW-1133">Transmembrane helix</keyword>
<comment type="caution">
    <text evidence="2">The sequence shown here is derived from an EMBL/GenBank/DDBJ whole genome shotgun (WGS) entry which is preliminary data.</text>
</comment>
<evidence type="ECO:0000313" key="2">
    <source>
        <dbReference type="EMBL" id="KFX67399.1"/>
    </source>
</evidence>
<dbReference type="EMBL" id="AWSQ01000012">
    <property type="protein sequence ID" value="KFX67399.1"/>
    <property type="molecule type" value="Genomic_DNA"/>
</dbReference>
<evidence type="ECO:0000256" key="1">
    <source>
        <dbReference type="SAM" id="Phobius"/>
    </source>
</evidence>
<organism evidence="2 3">
    <name type="scientific">Pseudomonas taeanensis MS-3</name>
    <dbReference type="NCBI Taxonomy" id="1395571"/>
    <lineage>
        <taxon>Bacteria</taxon>
        <taxon>Pseudomonadati</taxon>
        <taxon>Pseudomonadota</taxon>
        <taxon>Gammaproteobacteria</taxon>
        <taxon>Pseudomonadales</taxon>
        <taxon>Pseudomonadaceae</taxon>
        <taxon>Pseudomonas</taxon>
    </lineage>
</organism>
<dbReference type="Proteomes" id="UP000030063">
    <property type="component" value="Unassembled WGS sequence"/>
</dbReference>
<name>A0A0A1YFM6_9PSED</name>
<sequence length="121" mass="13982">MGEATKTHFTARRAVVWLLASLGMIVLLSILAVLLGTVIMHFFGSVEQWQQWRVENYWILLAWRLCLYTVLVMFWLQLKARLPRPAPGPARNRLIRVEVMVVLLVLLIELSKAALRWTEAV</sequence>
<dbReference type="OrthoDB" id="6948242at2"/>
<proteinExistence type="predicted"/>
<dbReference type="STRING" id="1395571.TMS3_0124825"/>